<evidence type="ECO:0000256" key="1">
    <source>
        <dbReference type="SAM" id="Phobius"/>
    </source>
</evidence>
<name>V5FG31_9VIBR</name>
<evidence type="ECO:0000313" key="2">
    <source>
        <dbReference type="EMBL" id="GAD88012.1"/>
    </source>
</evidence>
<dbReference type="EMBL" id="BAUJ01000003">
    <property type="protein sequence ID" value="GAD88012.1"/>
    <property type="molecule type" value="Genomic_DNA"/>
</dbReference>
<accession>V5FG31</accession>
<gene>
    <name evidence="2" type="ORF">VHA01S_003_00880</name>
</gene>
<protein>
    <submittedName>
        <fullName evidence="2">Uncharacterized protein</fullName>
    </submittedName>
</protein>
<keyword evidence="3" id="KW-1185">Reference proteome</keyword>
<evidence type="ECO:0000313" key="3">
    <source>
        <dbReference type="Proteomes" id="UP000017800"/>
    </source>
</evidence>
<organism evidence="2 3">
    <name type="scientific">Vibrio halioticoli NBRC 102217</name>
    <dbReference type="NCBI Taxonomy" id="1219072"/>
    <lineage>
        <taxon>Bacteria</taxon>
        <taxon>Pseudomonadati</taxon>
        <taxon>Pseudomonadota</taxon>
        <taxon>Gammaproteobacteria</taxon>
        <taxon>Vibrionales</taxon>
        <taxon>Vibrionaceae</taxon>
        <taxon>Vibrio</taxon>
    </lineage>
</organism>
<keyword evidence="1" id="KW-1133">Transmembrane helix</keyword>
<reference evidence="2 3" key="1">
    <citation type="submission" date="2013-10" db="EMBL/GenBank/DDBJ databases">
        <authorList>
            <person name="Ichikawa N."/>
            <person name="Kimura A."/>
            <person name="Ohji S."/>
            <person name="Hosoyama A."/>
            <person name="Fujita N."/>
        </authorList>
    </citation>
    <scope>NUCLEOTIDE SEQUENCE [LARGE SCALE GENOMIC DNA]</scope>
    <source>
        <strain evidence="2 3">NBRC 102217</strain>
    </source>
</reference>
<keyword evidence="1" id="KW-0812">Transmembrane</keyword>
<feature type="transmembrane region" description="Helical" evidence="1">
    <location>
        <begin position="20"/>
        <end position="43"/>
    </location>
</feature>
<dbReference type="OrthoDB" id="5873659at2"/>
<dbReference type="RefSeq" id="WP_023402434.1">
    <property type="nucleotide sequence ID" value="NZ_BAUJ01000003.1"/>
</dbReference>
<proteinExistence type="predicted"/>
<keyword evidence="1" id="KW-0472">Membrane</keyword>
<dbReference type="eggNOG" id="ENOG5031NJP">
    <property type="taxonomic scope" value="Bacteria"/>
</dbReference>
<comment type="caution">
    <text evidence="2">The sequence shown here is derived from an EMBL/GenBank/DDBJ whole genome shotgun (WGS) entry which is preliminary data.</text>
</comment>
<reference evidence="2 3" key="2">
    <citation type="submission" date="2013-11" db="EMBL/GenBank/DDBJ databases">
        <title>Whole genome shotgun sequence of Vibrio halioticoli NBRC 102217.</title>
        <authorList>
            <person name="Isaki S."/>
            <person name="Kimura A."/>
            <person name="Ohji S."/>
            <person name="Hosoyama A."/>
            <person name="Fujita N."/>
            <person name="Hashimoto M."/>
            <person name="Hosoyama Y."/>
            <person name="Yamazoe A."/>
        </authorList>
    </citation>
    <scope>NUCLEOTIDE SEQUENCE [LARGE SCALE GENOMIC DNA]</scope>
    <source>
        <strain evidence="2 3">NBRC 102217</strain>
    </source>
</reference>
<dbReference type="AlphaFoldDB" id="V5FG31"/>
<sequence>MSWLLFYDWSRWLYFPKAWIYGVSVLMASSCVLGAWGVWIALIQPKQQELIEQLSSKQHEHLIYLKKLELLAQPQPDYQAQYQQLTMNRPLTLSKVNLFNYVSADLQRSSVLLSVWQWHKAPNSHRLTVEVQGEFSAVRSLVQRVMEYSDFVALESMTLARDSVQSNRIDGQFVFDFFVGDEVGE</sequence>
<dbReference type="Proteomes" id="UP000017800">
    <property type="component" value="Unassembled WGS sequence"/>
</dbReference>